<dbReference type="PANTHER" id="PTHR11727">
    <property type="entry name" value="DIMETHYLADENOSINE TRANSFERASE"/>
    <property type="match status" value="1"/>
</dbReference>
<evidence type="ECO:0000256" key="2">
    <source>
        <dbReference type="ARBA" id="ARBA00022552"/>
    </source>
</evidence>
<keyword evidence="1" id="KW-0963">Cytoplasm</keyword>
<evidence type="ECO:0000256" key="6">
    <source>
        <dbReference type="ARBA" id="ARBA00022884"/>
    </source>
</evidence>
<dbReference type="PANTHER" id="PTHR11727:SF7">
    <property type="entry name" value="DIMETHYLADENOSINE TRANSFERASE-RELATED"/>
    <property type="match status" value="1"/>
</dbReference>
<dbReference type="NCBIfam" id="TIGR00755">
    <property type="entry name" value="ksgA"/>
    <property type="match status" value="1"/>
</dbReference>
<dbReference type="EMBL" id="UINC01003412">
    <property type="protein sequence ID" value="SVA06107.1"/>
    <property type="molecule type" value="Genomic_DNA"/>
</dbReference>
<dbReference type="GO" id="GO:0003723">
    <property type="term" value="F:RNA binding"/>
    <property type="evidence" value="ECO:0007669"/>
    <property type="project" value="UniProtKB-KW"/>
</dbReference>
<dbReference type="Gene3D" id="1.10.8.100">
    <property type="entry name" value="Ribosomal RNA adenine dimethylase-like, domain 2"/>
    <property type="match status" value="1"/>
</dbReference>
<evidence type="ECO:0000313" key="8">
    <source>
        <dbReference type="EMBL" id="SVA06107.1"/>
    </source>
</evidence>
<proteinExistence type="predicted"/>
<dbReference type="SMART" id="SM00650">
    <property type="entry name" value="rADc"/>
    <property type="match status" value="1"/>
</dbReference>
<dbReference type="InterPro" id="IPR020596">
    <property type="entry name" value="rRNA_Ade_Mease_Trfase_CS"/>
</dbReference>
<dbReference type="InterPro" id="IPR011530">
    <property type="entry name" value="rRNA_adenine_dimethylase"/>
</dbReference>
<dbReference type="SUPFAM" id="SSF53335">
    <property type="entry name" value="S-adenosyl-L-methionine-dependent methyltransferases"/>
    <property type="match status" value="1"/>
</dbReference>
<dbReference type="PROSITE" id="PS51689">
    <property type="entry name" value="SAM_RNA_A_N6_MT"/>
    <property type="match status" value="1"/>
</dbReference>
<accession>A0A381SUK9</accession>
<dbReference type="GO" id="GO:0000179">
    <property type="term" value="F:rRNA (adenine-N6,N6-)-dimethyltransferase activity"/>
    <property type="evidence" value="ECO:0007669"/>
    <property type="project" value="InterPro"/>
</dbReference>
<dbReference type="InterPro" id="IPR001737">
    <property type="entry name" value="KsgA/Erm"/>
</dbReference>
<dbReference type="InterPro" id="IPR029063">
    <property type="entry name" value="SAM-dependent_MTases_sf"/>
</dbReference>
<evidence type="ECO:0000259" key="7">
    <source>
        <dbReference type="SMART" id="SM00650"/>
    </source>
</evidence>
<organism evidence="8">
    <name type="scientific">marine metagenome</name>
    <dbReference type="NCBI Taxonomy" id="408172"/>
    <lineage>
        <taxon>unclassified sequences</taxon>
        <taxon>metagenomes</taxon>
        <taxon>ecological metagenomes</taxon>
    </lineage>
</organism>
<keyword evidence="3" id="KW-0489">Methyltransferase</keyword>
<evidence type="ECO:0000256" key="3">
    <source>
        <dbReference type="ARBA" id="ARBA00022603"/>
    </source>
</evidence>
<sequence length="296" mass="33154">MDDLDTRLLVDLLRDRVSPNRSLGQHFLIDDAVISRSVDIASHASPLDTDSHVLEIGPGPGSLTLALLRTGARVTAFEVDDESVDHLQRVFGDAEGRLDLQKADALEAVWPADVTHIVANLPYQISSPVLERIQRHHAEHPMAVVVLLLQEEFADRMAIGRDRAALSPLGLSLWLDFEVELDAKVPPHSFSPSPRVSSRLTSMRPVDREPGIDRRLFRTITQHCFANRRRKLRTLLSKPPSRIGRIKGWHKQRWSEAVDTVIQASPEGLPEGWLDLRPENLETSQWVSLVDAISSN</sequence>
<dbReference type="CDD" id="cd02440">
    <property type="entry name" value="AdoMet_MTases"/>
    <property type="match status" value="1"/>
</dbReference>
<reference evidence="8" key="1">
    <citation type="submission" date="2018-05" db="EMBL/GenBank/DDBJ databases">
        <authorList>
            <person name="Lanie J.A."/>
            <person name="Ng W.-L."/>
            <person name="Kazmierczak K.M."/>
            <person name="Andrzejewski T.M."/>
            <person name="Davidsen T.M."/>
            <person name="Wayne K.J."/>
            <person name="Tettelin H."/>
            <person name="Glass J.I."/>
            <person name="Rusch D."/>
            <person name="Podicherti R."/>
            <person name="Tsui H.-C.T."/>
            <person name="Winkler M.E."/>
        </authorList>
    </citation>
    <scope>NUCLEOTIDE SEQUENCE</scope>
</reference>
<dbReference type="InterPro" id="IPR023165">
    <property type="entry name" value="rRNA_Ade_diMease-like_C"/>
</dbReference>
<feature type="domain" description="Ribosomal RNA adenine methylase transferase N-terminal" evidence="7">
    <location>
        <begin position="33"/>
        <end position="207"/>
    </location>
</feature>
<dbReference type="PROSITE" id="PS01131">
    <property type="entry name" value="RRNA_A_DIMETH"/>
    <property type="match status" value="1"/>
</dbReference>
<dbReference type="Gene3D" id="3.40.50.150">
    <property type="entry name" value="Vaccinia Virus protein VP39"/>
    <property type="match status" value="1"/>
</dbReference>
<keyword evidence="6" id="KW-0694">RNA-binding</keyword>
<dbReference type="AlphaFoldDB" id="A0A381SUK9"/>
<name>A0A381SUK9_9ZZZZ</name>
<evidence type="ECO:0000256" key="1">
    <source>
        <dbReference type="ARBA" id="ARBA00022490"/>
    </source>
</evidence>
<keyword evidence="5" id="KW-0949">S-adenosyl-L-methionine</keyword>
<dbReference type="InterPro" id="IPR020598">
    <property type="entry name" value="rRNA_Ade_methylase_Trfase_N"/>
</dbReference>
<protein>
    <recommendedName>
        <fullName evidence="7">Ribosomal RNA adenine methylase transferase N-terminal domain-containing protein</fullName>
    </recommendedName>
</protein>
<keyword evidence="4" id="KW-0808">Transferase</keyword>
<evidence type="ECO:0000256" key="5">
    <source>
        <dbReference type="ARBA" id="ARBA00022691"/>
    </source>
</evidence>
<evidence type="ECO:0000256" key="4">
    <source>
        <dbReference type="ARBA" id="ARBA00022679"/>
    </source>
</evidence>
<gene>
    <name evidence="8" type="ORF">METZ01_LOCUS58961</name>
</gene>
<dbReference type="Pfam" id="PF00398">
    <property type="entry name" value="RrnaAD"/>
    <property type="match status" value="1"/>
</dbReference>
<keyword evidence="2" id="KW-0698">rRNA processing</keyword>
<dbReference type="GO" id="GO:0005829">
    <property type="term" value="C:cytosol"/>
    <property type="evidence" value="ECO:0007669"/>
    <property type="project" value="TreeGrafter"/>
</dbReference>